<reference evidence="2" key="1">
    <citation type="journal article" date="2019" name="Int. J. Syst. Evol. Microbiol.">
        <title>The Global Catalogue of Microorganisms (GCM) 10K type strain sequencing project: providing services to taxonomists for standard genome sequencing and annotation.</title>
        <authorList>
            <consortium name="The Broad Institute Genomics Platform"/>
            <consortium name="The Broad Institute Genome Sequencing Center for Infectious Disease"/>
            <person name="Wu L."/>
            <person name="Ma J."/>
        </authorList>
    </citation>
    <scope>NUCLEOTIDE SEQUENCE [LARGE SCALE GENOMIC DNA]</scope>
    <source>
        <strain evidence="2">KCTC 32465</strain>
    </source>
</reference>
<dbReference type="EMBL" id="BMZF01000004">
    <property type="protein sequence ID" value="GHA53256.1"/>
    <property type="molecule type" value="Genomic_DNA"/>
</dbReference>
<dbReference type="Pfam" id="PF13455">
    <property type="entry name" value="MUG113"/>
    <property type="match status" value="1"/>
</dbReference>
<protein>
    <submittedName>
        <fullName evidence="1">Uncharacterized protein</fullName>
    </submittedName>
</protein>
<comment type="caution">
    <text evidence="1">The sequence shown here is derived from an EMBL/GenBank/DDBJ whole genome shotgun (WGS) entry which is preliminary data.</text>
</comment>
<evidence type="ECO:0000313" key="1">
    <source>
        <dbReference type="EMBL" id="GHA53256.1"/>
    </source>
</evidence>
<accession>A0ABQ3D148</accession>
<dbReference type="RefSeq" id="WP_189640455.1">
    <property type="nucleotide sequence ID" value="NZ_BMZF01000004.1"/>
</dbReference>
<dbReference type="Proteomes" id="UP000634455">
    <property type="component" value="Unassembled WGS sequence"/>
</dbReference>
<organism evidence="1 2">
    <name type="scientific">Paramylibacter ulvae</name>
    <dbReference type="NCBI Taxonomy" id="1651968"/>
    <lineage>
        <taxon>Bacteria</taxon>
        <taxon>Pseudomonadati</taxon>
        <taxon>Pseudomonadota</taxon>
        <taxon>Alphaproteobacteria</taxon>
        <taxon>Rhodobacterales</taxon>
        <taxon>Paracoccaceae</taxon>
        <taxon>Paramylibacter</taxon>
    </lineage>
</organism>
<evidence type="ECO:0000313" key="2">
    <source>
        <dbReference type="Proteomes" id="UP000634455"/>
    </source>
</evidence>
<keyword evidence="2" id="KW-1185">Reference proteome</keyword>
<name>A0ABQ3D148_9RHOB</name>
<gene>
    <name evidence="1" type="ORF">GCM10008927_18810</name>
</gene>
<proteinExistence type="predicted"/>
<sequence>MDKTPKYTRDPDIVRAMRPLQKRAADLIIKDVLNNNPPLNTDEAIARYRDQLGEGFWIDNGNGWDGDIRDTSIFCLIQNGFVKGGAVKHNKTNNELTEWSLDNEFLEYSADLEIIHGSNRRQAEMRDKAMQTHEFVGKGKEAVYTYTDSLLDELGHSYTKIGKHTSSDLGSVATRVLSQYGTGNAGIPRIRTIFRTDDAGQLETEFHRHMKSENLHVTDGIGTEWFEIDHTKVAEIYTQLPHRK</sequence>